<dbReference type="GO" id="GO:0005829">
    <property type="term" value="C:cytosol"/>
    <property type="evidence" value="ECO:0007669"/>
    <property type="project" value="TreeGrafter"/>
</dbReference>
<dbReference type="EMBL" id="LGGS01000083">
    <property type="protein sequence ID" value="KUK82556.1"/>
    <property type="molecule type" value="Genomic_DNA"/>
</dbReference>
<evidence type="ECO:0000256" key="1">
    <source>
        <dbReference type="ARBA" id="ARBA00001946"/>
    </source>
</evidence>
<dbReference type="PANTHER" id="PTHR11839">
    <property type="entry name" value="UDP/ADP-SUGAR PYROPHOSPHATASE"/>
    <property type="match status" value="1"/>
</dbReference>
<keyword evidence="2 4" id="KW-0378">Hydrolase</keyword>
<dbReference type="PANTHER" id="PTHR11839:SF18">
    <property type="entry name" value="NUDIX HYDROLASE DOMAIN-CONTAINING PROTEIN"/>
    <property type="match status" value="1"/>
</dbReference>
<dbReference type="GO" id="GO:0006753">
    <property type="term" value="P:nucleoside phosphate metabolic process"/>
    <property type="evidence" value="ECO:0007669"/>
    <property type="project" value="TreeGrafter"/>
</dbReference>
<comment type="cofactor">
    <cofactor evidence="1">
        <name>Mg(2+)</name>
        <dbReference type="ChEBI" id="CHEBI:18420"/>
    </cofactor>
</comment>
<accession>A0A117M3M3</accession>
<protein>
    <submittedName>
        <fullName evidence="4">NTP pyrophosphohydrolase</fullName>
    </submittedName>
</protein>
<dbReference type="InterPro" id="IPR015797">
    <property type="entry name" value="NUDIX_hydrolase-like_dom_sf"/>
</dbReference>
<dbReference type="Proteomes" id="UP000054705">
    <property type="component" value="Unassembled WGS sequence"/>
</dbReference>
<proteinExistence type="predicted"/>
<dbReference type="SUPFAM" id="SSF55811">
    <property type="entry name" value="Nudix"/>
    <property type="match status" value="1"/>
</dbReference>
<dbReference type="GO" id="GO:0016787">
    <property type="term" value="F:hydrolase activity"/>
    <property type="evidence" value="ECO:0007669"/>
    <property type="project" value="UniProtKB-KW"/>
</dbReference>
<reference evidence="5" key="1">
    <citation type="journal article" date="2015" name="MBio">
        <title>Genome-Resolved Metagenomic Analysis Reveals Roles for Candidate Phyla and Other Microbial Community Members in Biogeochemical Transformations in Oil Reservoirs.</title>
        <authorList>
            <person name="Hu P."/>
            <person name="Tom L."/>
            <person name="Singh A."/>
            <person name="Thomas B.C."/>
            <person name="Baker B.J."/>
            <person name="Piceno Y.M."/>
            <person name="Andersen G.L."/>
            <person name="Banfield J.F."/>
        </authorList>
    </citation>
    <scope>NUCLEOTIDE SEQUENCE [LARGE SCALE GENOMIC DNA]</scope>
</reference>
<comment type="caution">
    <text evidence="4">The sequence shown here is derived from an EMBL/GenBank/DDBJ whole genome shotgun (WGS) entry which is preliminary data.</text>
</comment>
<evidence type="ECO:0000313" key="5">
    <source>
        <dbReference type="Proteomes" id="UP000054705"/>
    </source>
</evidence>
<evidence type="ECO:0000313" key="4">
    <source>
        <dbReference type="EMBL" id="KUK82556.1"/>
    </source>
</evidence>
<dbReference type="PROSITE" id="PS51462">
    <property type="entry name" value="NUDIX"/>
    <property type="match status" value="1"/>
</dbReference>
<dbReference type="Gene3D" id="3.90.79.10">
    <property type="entry name" value="Nucleoside Triphosphate Pyrophosphohydrolase"/>
    <property type="match status" value="1"/>
</dbReference>
<organism evidence="4 5">
    <name type="scientific">Pelotomaculum thermopropionicum</name>
    <dbReference type="NCBI Taxonomy" id="110500"/>
    <lineage>
        <taxon>Bacteria</taxon>
        <taxon>Bacillati</taxon>
        <taxon>Bacillota</taxon>
        <taxon>Clostridia</taxon>
        <taxon>Eubacteriales</taxon>
        <taxon>Desulfotomaculaceae</taxon>
        <taxon>Pelotomaculum</taxon>
    </lineage>
</organism>
<feature type="non-terminal residue" evidence="4">
    <location>
        <position position="1"/>
    </location>
</feature>
<dbReference type="Pfam" id="PF00293">
    <property type="entry name" value="NUDIX"/>
    <property type="match status" value="1"/>
</dbReference>
<dbReference type="AlphaFoldDB" id="A0A117M3M3"/>
<feature type="domain" description="Nudix hydrolase" evidence="3">
    <location>
        <begin position="1"/>
        <end position="87"/>
    </location>
</feature>
<evidence type="ECO:0000259" key="3">
    <source>
        <dbReference type="PROSITE" id="PS51462"/>
    </source>
</evidence>
<dbReference type="CDD" id="cd03424">
    <property type="entry name" value="NUDIX_ADPRase_Nudt5_UGPPase_Nudt14"/>
    <property type="match status" value="1"/>
</dbReference>
<evidence type="ECO:0000256" key="2">
    <source>
        <dbReference type="ARBA" id="ARBA00022801"/>
    </source>
</evidence>
<name>A0A117M3M3_9FIRM</name>
<gene>
    <name evidence="4" type="ORF">XD97_0408</name>
</gene>
<dbReference type="InterPro" id="IPR000086">
    <property type="entry name" value="NUDIX_hydrolase_dom"/>
</dbReference>
<dbReference type="GO" id="GO:0019693">
    <property type="term" value="P:ribose phosphate metabolic process"/>
    <property type="evidence" value="ECO:0007669"/>
    <property type="project" value="TreeGrafter"/>
</dbReference>
<dbReference type="PATRIC" id="fig|110500.4.peg.682"/>
<sequence>EDPETCAQRELLEETGFEAGHLERLFSFFSTPGFTTEKLHLFLAAQLKLGKQNLDEDEFIDVVTVPLKQALEMIWSGEICDGKSIAGIFATLILESNELL</sequence>